<evidence type="ECO:0000256" key="10">
    <source>
        <dbReference type="SAM" id="Phobius"/>
    </source>
</evidence>
<keyword evidence="8 10" id="KW-1133">Transmembrane helix</keyword>
<feature type="transmembrane region" description="Helical" evidence="10">
    <location>
        <begin position="51"/>
        <end position="72"/>
    </location>
</feature>
<dbReference type="PANTHER" id="PTHR36122">
    <property type="entry name" value="NICOTINAMIDE RIBOSIDE TRANSPORTER PNUC"/>
    <property type="match status" value="1"/>
</dbReference>
<reference evidence="11 12" key="1">
    <citation type="journal article" date="2019" name="Int. J. Syst. Evol. Microbiol.">
        <title>The Global Catalogue of Microorganisms (GCM) 10K type strain sequencing project: providing services to taxonomists for standard genome sequencing and annotation.</title>
        <authorList>
            <consortium name="The Broad Institute Genomics Platform"/>
            <consortium name="The Broad Institute Genome Sequencing Center for Infectious Disease"/>
            <person name="Wu L."/>
            <person name="Ma J."/>
        </authorList>
    </citation>
    <scope>NUCLEOTIDE SEQUENCE [LARGE SCALE GENOMIC DNA]</scope>
    <source>
        <strain evidence="11 12">JCM 15503</strain>
    </source>
</reference>
<gene>
    <name evidence="11" type="primary">pnuC_2</name>
    <name evidence="11" type="ORF">GCM10009107_58860</name>
</gene>
<keyword evidence="12" id="KW-1185">Reference proteome</keyword>
<evidence type="ECO:0000256" key="5">
    <source>
        <dbReference type="ARBA" id="ARBA00022448"/>
    </source>
</evidence>
<feature type="transmembrane region" description="Helical" evidence="10">
    <location>
        <begin position="117"/>
        <end position="137"/>
    </location>
</feature>
<organism evidence="11 12">
    <name type="scientific">Ideonella azotifigens</name>
    <dbReference type="NCBI Taxonomy" id="513160"/>
    <lineage>
        <taxon>Bacteria</taxon>
        <taxon>Pseudomonadati</taxon>
        <taxon>Pseudomonadota</taxon>
        <taxon>Betaproteobacteria</taxon>
        <taxon>Burkholderiales</taxon>
        <taxon>Sphaerotilaceae</taxon>
        <taxon>Ideonella</taxon>
    </lineage>
</organism>
<dbReference type="RefSeq" id="WP_141289391.1">
    <property type="nucleotide sequence ID" value="NZ_BAAAEW010000047.1"/>
</dbReference>
<evidence type="ECO:0000313" key="11">
    <source>
        <dbReference type="EMBL" id="GAA0768749.1"/>
    </source>
</evidence>
<evidence type="ECO:0000256" key="4">
    <source>
        <dbReference type="ARBA" id="ARBA00017522"/>
    </source>
</evidence>
<feature type="transmembrane region" description="Helical" evidence="10">
    <location>
        <begin position="92"/>
        <end position="110"/>
    </location>
</feature>
<dbReference type="NCBIfam" id="TIGR01528">
    <property type="entry name" value="NMN_trans_PnuC"/>
    <property type="match status" value="1"/>
</dbReference>
<comment type="subcellular location">
    <subcellularLocation>
        <location evidence="2">Cell membrane</location>
        <topology evidence="2">Multi-pass membrane protein</topology>
    </subcellularLocation>
</comment>
<evidence type="ECO:0000313" key="12">
    <source>
        <dbReference type="Proteomes" id="UP001500279"/>
    </source>
</evidence>
<dbReference type="EMBL" id="BAAAEW010000047">
    <property type="protein sequence ID" value="GAA0768749.1"/>
    <property type="molecule type" value="Genomic_DNA"/>
</dbReference>
<name>A0ABN1KJI2_9BURK</name>
<evidence type="ECO:0000256" key="6">
    <source>
        <dbReference type="ARBA" id="ARBA00022475"/>
    </source>
</evidence>
<evidence type="ECO:0000256" key="7">
    <source>
        <dbReference type="ARBA" id="ARBA00022692"/>
    </source>
</evidence>
<comment type="function">
    <text evidence="1">Required for nicotinamide riboside transport across the inner membrane.</text>
</comment>
<keyword evidence="6" id="KW-1003">Cell membrane</keyword>
<evidence type="ECO:0000256" key="8">
    <source>
        <dbReference type="ARBA" id="ARBA00022989"/>
    </source>
</evidence>
<evidence type="ECO:0000256" key="1">
    <source>
        <dbReference type="ARBA" id="ARBA00002672"/>
    </source>
</evidence>
<keyword evidence="5" id="KW-0813">Transport</keyword>
<dbReference type="PANTHER" id="PTHR36122:SF2">
    <property type="entry name" value="NICOTINAMIDE RIBOSIDE TRANSPORTER PNUC"/>
    <property type="match status" value="1"/>
</dbReference>
<keyword evidence="7 10" id="KW-0812">Transmembrane</keyword>
<evidence type="ECO:0000256" key="9">
    <source>
        <dbReference type="ARBA" id="ARBA00023136"/>
    </source>
</evidence>
<evidence type="ECO:0000256" key="3">
    <source>
        <dbReference type="ARBA" id="ARBA00006669"/>
    </source>
</evidence>
<sequence>MNLADLSPLEWAANLVTALSVLLAAQARVATWPTGIIGSALFGWLFWQNQLYADLTLQLFFIATSASGWWQWQRAGGPAATQQRQALAGRSLLGMVLAGLVVALAYGALLQRFTQAYAPFWDSAVLVTSVIAQVLLMRGHHQTWPAWLVVNTLSVPLYLSRGLFLTAGLYTLFWLNAWYGWWRWHRLQHRAPALA</sequence>
<comment type="similarity">
    <text evidence="3">Belongs to the nicotinamide ribonucleoside (NR) uptake permease (TC 4.B.1) family.</text>
</comment>
<dbReference type="Proteomes" id="UP001500279">
    <property type="component" value="Unassembled WGS sequence"/>
</dbReference>
<feature type="transmembrane region" description="Helical" evidence="10">
    <location>
        <begin position="157"/>
        <end position="181"/>
    </location>
</feature>
<protein>
    <recommendedName>
        <fullName evidence="4">Nicotinamide riboside transporter PnuC</fullName>
    </recommendedName>
</protein>
<dbReference type="Pfam" id="PF04973">
    <property type="entry name" value="NMN_transporter"/>
    <property type="match status" value="1"/>
</dbReference>
<dbReference type="InterPro" id="IPR006419">
    <property type="entry name" value="NMN_transpt_PnuC"/>
</dbReference>
<evidence type="ECO:0000256" key="2">
    <source>
        <dbReference type="ARBA" id="ARBA00004651"/>
    </source>
</evidence>
<comment type="caution">
    <text evidence="11">The sequence shown here is derived from an EMBL/GenBank/DDBJ whole genome shotgun (WGS) entry which is preliminary data.</text>
</comment>
<accession>A0ABN1KJI2</accession>
<proteinExistence type="inferred from homology"/>
<keyword evidence="9 10" id="KW-0472">Membrane</keyword>